<name>A0A9W2YRG7_BIOGL</name>
<reference evidence="4" key="1">
    <citation type="submission" date="2025-08" db="UniProtKB">
        <authorList>
            <consortium name="RefSeq"/>
        </authorList>
    </citation>
    <scope>IDENTIFICATION</scope>
</reference>
<keyword evidence="3" id="KW-1185">Reference proteome</keyword>
<keyword evidence="2" id="KW-0472">Membrane</keyword>
<sequence>MLTTWWIKVVILTKFYLLAVTSEVIVTCQNITITFVDSKLTKDTSCSSCVTTQETRDCLSMSVYSQEQLIINGSVNWTFLDIDARSSCSVHIAEISQRTYFKTCNVTFYSRSEVKSFLCQVSQIEYRHNRENVSRFQVYINTSVCAFSLVIIFFIVLILAKCCNNCYKAEKNVSDYVTMTDTKEEDVEHDAADTDTSCELRNWVVISPSETEGVPTNVCYITPADLDISRHRLKPIRKSILSTTQKLMQPSALKNLFPKKTNSGPPKQESLPPPPPCRKLSSNPHYVNTDDGYIKMTLPAKSGQIESNNNGYVSATSSSRNIHT</sequence>
<dbReference type="Proteomes" id="UP001165740">
    <property type="component" value="Chromosome 14"/>
</dbReference>
<feature type="transmembrane region" description="Helical" evidence="2">
    <location>
        <begin position="138"/>
        <end position="160"/>
    </location>
</feature>
<accession>A0A9W2YRG7</accession>
<evidence type="ECO:0000256" key="1">
    <source>
        <dbReference type="SAM" id="MobiDB-lite"/>
    </source>
</evidence>
<evidence type="ECO:0000313" key="3">
    <source>
        <dbReference type="Proteomes" id="UP001165740"/>
    </source>
</evidence>
<keyword evidence="2" id="KW-1133">Transmembrane helix</keyword>
<evidence type="ECO:0000313" key="4">
    <source>
        <dbReference type="RefSeq" id="XP_055865362.1"/>
    </source>
</evidence>
<protein>
    <submittedName>
        <fullName evidence="4">Uncharacterized protein LOC106052360</fullName>
    </submittedName>
</protein>
<organism evidence="3 4">
    <name type="scientific">Biomphalaria glabrata</name>
    <name type="common">Bloodfluke planorb</name>
    <name type="synonym">Freshwater snail</name>
    <dbReference type="NCBI Taxonomy" id="6526"/>
    <lineage>
        <taxon>Eukaryota</taxon>
        <taxon>Metazoa</taxon>
        <taxon>Spiralia</taxon>
        <taxon>Lophotrochozoa</taxon>
        <taxon>Mollusca</taxon>
        <taxon>Gastropoda</taxon>
        <taxon>Heterobranchia</taxon>
        <taxon>Euthyneura</taxon>
        <taxon>Panpulmonata</taxon>
        <taxon>Hygrophila</taxon>
        <taxon>Lymnaeoidea</taxon>
        <taxon>Planorbidae</taxon>
        <taxon>Biomphalaria</taxon>
    </lineage>
</organism>
<dbReference type="GeneID" id="106052360"/>
<gene>
    <name evidence="4" type="primary">LOC106052360</name>
</gene>
<dbReference type="OrthoDB" id="10302697at2759"/>
<dbReference type="RefSeq" id="XP_055865362.1">
    <property type="nucleotide sequence ID" value="XM_056009387.1"/>
</dbReference>
<evidence type="ECO:0000256" key="2">
    <source>
        <dbReference type="SAM" id="Phobius"/>
    </source>
</evidence>
<feature type="region of interest" description="Disordered" evidence="1">
    <location>
        <begin position="304"/>
        <end position="324"/>
    </location>
</feature>
<dbReference type="AlphaFoldDB" id="A0A9W2YRG7"/>
<proteinExistence type="predicted"/>
<keyword evidence="2" id="KW-0812">Transmembrane</keyword>
<feature type="region of interest" description="Disordered" evidence="1">
    <location>
        <begin position="252"/>
        <end position="291"/>
    </location>
</feature>